<dbReference type="RefSeq" id="WP_345351096.1">
    <property type="nucleotide sequence ID" value="NZ_BAABFB010000070.1"/>
</dbReference>
<proteinExistence type="predicted"/>
<feature type="transmembrane region" description="Helical" evidence="1">
    <location>
        <begin position="243"/>
        <end position="262"/>
    </location>
</feature>
<accession>A0ABP8PK88</accession>
<comment type="caution">
    <text evidence="3">The sequence shown here is derived from an EMBL/GenBank/DDBJ whole genome shotgun (WGS) entry which is preliminary data.</text>
</comment>
<dbReference type="Proteomes" id="UP001501183">
    <property type="component" value="Unassembled WGS sequence"/>
</dbReference>
<dbReference type="SUPFAM" id="SSF54909">
    <property type="entry name" value="Dimeric alpha+beta barrel"/>
    <property type="match status" value="2"/>
</dbReference>
<organism evidence="3 4">
    <name type="scientific">Rhodococcus olei</name>
    <dbReference type="NCBI Taxonomy" id="2161675"/>
    <lineage>
        <taxon>Bacteria</taxon>
        <taxon>Bacillati</taxon>
        <taxon>Actinomycetota</taxon>
        <taxon>Actinomycetes</taxon>
        <taxon>Mycobacteriales</taxon>
        <taxon>Nocardiaceae</taxon>
        <taxon>Rhodococcus</taxon>
    </lineage>
</organism>
<dbReference type="PANTHER" id="PTHR40057">
    <property type="entry name" value="SLR1162 PROTEIN"/>
    <property type="match status" value="1"/>
</dbReference>
<dbReference type="Gene3D" id="3.30.70.100">
    <property type="match status" value="1"/>
</dbReference>
<evidence type="ECO:0000313" key="3">
    <source>
        <dbReference type="EMBL" id="GAA4487774.1"/>
    </source>
</evidence>
<feature type="transmembrane region" description="Helical" evidence="1">
    <location>
        <begin position="283"/>
        <end position="308"/>
    </location>
</feature>
<protein>
    <submittedName>
        <fullName evidence="3">Antibiotic biosynthesis monooxygenase</fullName>
    </submittedName>
</protein>
<dbReference type="InterPro" id="IPR007138">
    <property type="entry name" value="ABM_dom"/>
</dbReference>
<evidence type="ECO:0000259" key="2">
    <source>
        <dbReference type="Pfam" id="PF03992"/>
    </source>
</evidence>
<dbReference type="InterPro" id="IPR011008">
    <property type="entry name" value="Dimeric_a/b-barrel"/>
</dbReference>
<reference evidence="4" key="1">
    <citation type="journal article" date="2019" name="Int. J. Syst. Evol. Microbiol.">
        <title>The Global Catalogue of Microorganisms (GCM) 10K type strain sequencing project: providing services to taxonomists for standard genome sequencing and annotation.</title>
        <authorList>
            <consortium name="The Broad Institute Genomics Platform"/>
            <consortium name="The Broad Institute Genome Sequencing Center for Infectious Disease"/>
            <person name="Wu L."/>
            <person name="Ma J."/>
        </authorList>
    </citation>
    <scope>NUCLEOTIDE SEQUENCE [LARGE SCALE GENOMIC DNA]</scope>
    <source>
        <strain evidence="4">JCM 32206</strain>
    </source>
</reference>
<evidence type="ECO:0000256" key="1">
    <source>
        <dbReference type="SAM" id="Phobius"/>
    </source>
</evidence>
<feature type="domain" description="ABM" evidence="2">
    <location>
        <begin position="102"/>
        <end position="170"/>
    </location>
</feature>
<feature type="transmembrane region" description="Helical" evidence="1">
    <location>
        <begin position="213"/>
        <end position="231"/>
    </location>
</feature>
<keyword evidence="4" id="KW-1185">Reference proteome</keyword>
<dbReference type="Pfam" id="PF03992">
    <property type="entry name" value="ABM"/>
    <property type="match status" value="1"/>
</dbReference>
<keyword evidence="3" id="KW-0503">Monooxygenase</keyword>
<dbReference type="PANTHER" id="PTHR40057:SF1">
    <property type="entry name" value="SLR1162 PROTEIN"/>
    <property type="match status" value="1"/>
</dbReference>
<keyword evidence="1" id="KW-0812">Transmembrane</keyword>
<name>A0ABP8PK88_9NOCA</name>
<gene>
    <name evidence="3" type="ORF">GCM10023094_46640</name>
</gene>
<dbReference type="EMBL" id="BAABFB010000070">
    <property type="protein sequence ID" value="GAA4487774.1"/>
    <property type="molecule type" value="Genomic_DNA"/>
</dbReference>
<dbReference type="InterPro" id="IPR038762">
    <property type="entry name" value="ABM_predict"/>
</dbReference>
<keyword evidence="3" id="KW-0560">Oxidoreductase</keyword>
<sequence>MTATAVTVFHRTADRDVFLRWAVDTVGSAAREFPGFREVRAAAPEAPSLDWAASVAFDTEQHLHAWLDSATGALVGSSGETMGLRRASPPLILLPGRLPPGTVVFEHPVAPGREANFEDAQARLAATISAYPGFEGSAVLGPQTAGSWIAVLRFRTEHHLEDWMRSAQRAEALPDLRSQLAGDFTVAVRSVPFGSVLRVQDGETRVTPTWKTAMLVLLVLYPTVMTLSRFVTPRVADLGAPPWLSIWIGQIGSVALLSWLLMPTITRRFRRWLDPVEGAGRRVGVVGAAVVALGYAATLAVFATVPWLQFWTHQP</sequence>
<evidence type="ECO:0000313" key="4">
    <source>
        <dbReference type="Proteomes" id="UP001501183"/>
    </source>
</evidence>
<keyword evidence="1" id="KW-0472">Membrane</keyword>
<keyword evidence="1" id="KW-1133">Transmembrane helix</keyword>
<dbReference type="GO" id="GO:0004497">
    <property type="term" value="F:monooxygenase activity"/>
    <property type="evidence" value="ECO:0007669"/>
    <property type="project" value="UniProtKB-KW"/>
</dbReference>